<comment type="caution">
    <text evidence="1">The sequence shown here is derived from an EMBL/GenBank/DDBJ whole genome shotgun (WGS) entry which is preliminary data.</text>
</comment>
<keyword evidence="2" id="KW-1185">Reference proteome</keyword>
<dbReference type="RefSeq" id="WP_381503557.1">
    <property type="nucleotide sequence ID" value="NZ_JBHUOM010000019.1"/>
</dbReference>
<evidence type="ECO:0000313" key="2">
    <source>
        <dbReference type="Proteomes" id="UP001597512"/>
    </source>
</evidence>
<organism evidence="1 2">
    <name type="scientific">Spirosoma flavum</name>
    <dbReference type="NCBI Taxonomy" id="2048557"/>
    <lineage>
        <taxon>Bacteria</taxon>
        <taxon>Pseudomonadati</taxon>
        <taxon>Bacteroidota</taxon>
        <taxon>Cytophagia</taxon>
        <taxon>Cytophagales</taxon>
        <taxon>Cytophagaceae</taxon>
        <taxon>Spirosoma</taxon>
    </lineage>
</organism>
<name>A0ABW6ALL4_9BACT</name>
<protein>
    <submittedName>
        <fullName evidence="1">Uncharacterized protein</fullName>
    </submittedName>
</protein>
<dbReference type="Proteomes" id="UP001597512">
    <property type="component" value="Unassembled WGS sequence"/>
</dbReference>
<reference evidence="2" key="1">
    <citation type="journal article" date="2019" name="Int. J. Syst. Evol. Microbiol.">
        <title>The Global Catalogue of Microorganisms (GCM) 10K type strain sequencing project: providing services to taxonomists for standard genome sequencing and annotation.</title>
        <authorList>
            <consortium name="The Broad Institute Genomics Platform"/>
            <consortium name="The Broad Institute Genome Sequencing Center for Infectious Disease"/>
            <person name="Wu L."/>
            <person name="Ma J."/>
        </authorList>
    </citation>
    <scope>NUCLEOTIDE SEQUENCE [LARGE SCALE GENOMIC DNA]</scope>
    <source>
        <strain evidence="2">KCTC 52490</strain>
    </source>
</reference>
<evidence type="ECO:0000313" key="1">
    <source>
        <dbReference type="EMBL" id="MFD2935534.1"/>
    </source>
</evidence>
<dbReference type="EMBL" id="JBHUOM010000019">
    <property type="protein sequence ID" value="MFD2935534.1"/>
    <property type="molecule type" value="Genomic_DNA"/>
</dbReference>
<sequence length="51" mass="5954">MSISTPLRKILKGYLLIWSSIEIDQRLVVYQLIQQQVLTLLPDWLSFAHNA</sequence>
<accession>A0ABW6ALL4</accession>
<gene>
    <name evidence="1" type="ORF">ACFS25_17255</name>
</gene>
<proteinExistence type="predicted"/>